<dbReference type="InterPro" id="IPR026960">
    <property type="entry name" value="RVT-Znf"/>
</dbReference>
<dbReference type="CDD" id="cd06222">
    <property type="entry name" value="RNase_H_like"/>
    <property type="match status" value="1"/>
</dbReference>
<dbReference type="InterPro" id="IPR012337">
    <property type="entry name" value="RNaseH-like_sf"/>
</dbReference>
<dbReference type="PANTHER" id="PTHR47074:SF49">
    <property type="entry name" value="POLYNUCLEOTIDYL TRANSFERASE, RIBONUCLEASE H-LIKE SUPERFAMILY PROTEIN"/>
    <property type="match status" value="1"/>
</dbReference>
<feature type="domain" description="RNase H type-1" evidence="1">
    <location>
        <begin position="196"/>
        <end position="316"/>
    </location>
</feature>
<evidence type="ECO:0000313" key="3">
    <source>
        <dbReference type="EMBL" id="KAF2564846.1"/>
    </source>
</evidence>
<dbReference type="InterPro" id="IPR036397">
    <property type="entry name" value="RNaseH_sf"/>
</dbReference>
<dbReference type="Pfam" id="PF13456">
    <property type="entry name" value="RVT_3"/>
    <property type="match status" value="1"/>
</dbReference>
<evidence type="ECO:0000259" key="2">
    <source>
        <dbReference type="Pfam" id="PF13966"/>
    </source>
</evidence>
<name>A0A8S9I633_BRACR</name>
<evidence type="ECO:0000259" key="1">
    <source>
        <dbReference type="Pfam" id="PF13456"/>
    </source>
</evidence>
<dbReference type="Gene3D" id="3.30.420.10">
    <property type="entry name" value="Ribonuclease H-like superfamily/Ribonuclease H"/>
    <property type="match status" value="1"/>
</dbReference>
<dbReference type="EMBL" id="QGKW02000717">
    <property type="protein sequence ID" value="KAF2597391.1"/>
    <property type="molecule type" value="Genomic_DNA"/>
</dbReference>
<evidence type="ECO:0000313" key="4">
    <source>
        <dbReference type="EMBL" id="KAF2597391.1"/>
    </source>
</evidence>
<dbReference type="InterPro" id="IPR044730">
    <property type="entry name" value="RNase_H-like_dom_plant"/>
</dbReference>
<dbReference type="PANTHER" id="PTHR47074">
    <property type="entry name" value="BNAC02G40300D PROTEIN"/>
    <property type="match status" value="1"/>
</dbReference>
<dbReference type="GO" id="GO:0003676">
    <property type="term" value="F:nucleic acid binding"/>
    <property type="evidence" value="ECO:0007669"/>
    <property type="project" value="InterPro"/>
</dbReference>
<dbReference type="AlphaFoldDB" id="A0A8S9I633"/>
<dbReference type="SUPFAM" id="SSF53098">
    <property type="entry name" value="Ribonuclease H-like"/>
    <property type="match status" value="1"/>
</dbReference>
<organism evidence="3">
    <name type="scientific">Brassica cretica</name>
    <name type="common">Mustard</name>
    <dbReference type="NCBI Taxonomy" id="69181"/>
    <lineage>
        <taxon>Eukaryota</taxon>
        <taxon>Viridiplantae</taxon>
        <taxon>Streptophyta</taxon>
        <taxon>Embryophyta</taxon>
        <taxon>Tracheophyta</taxon>
        <taxon>Spermatophyta</taxon>
        <taxon>Magnoliopsida</taxon>
        <taxon>eudicotyledons</taxon>
        <taxon>Gunneridae</taxon>
        <taxon>Pentapetalae</taxon>
        <taxon>rosids</taxon>
        <taxon>malvids</taxon>
        <taxon>Brassicales</taxon>
        <taxon>Brassicaceae</taxon>
        <taxon>Brassiceae</taxon>
        <taxon>Brassica</taxon>
    </lineage>
</organism>
<dbReference type="Pfam" id="PF13966">
    <property type="entry name" value="zf-RVT"/>
    <property type="match status" value="1"/>
</dbReference>
<dbReference type="GO" id="GO:0004523">
    <property type="term" value="F:RNA-DNA hybrid ribonuclease activity"/>
    <property type="evidence" value="ECO:0007669"/>
    <property type="project" value="InterPro"/>
</dbReference>
<feature type="domain" description="Reverse transcriptase zinc-binding" evidence="2">
    <location>
        <begin position="16"/>
        <end position="83"/>
    </location>
</feature>
<accession>A0A8S9I633</accession>
<dbReference type="Proteomes" id="UP000712281">
    <property type="component" value="Unassembled WGS sequence"/>
</dbReference>
<reference evidence="3" key="1">
    <citation type="submission" date="2019-12" db="EMBL/GenBank/DDBJ databases">
        <title>Genome sequencing and annotation of Brassica cretica.</title>
        <authorList>
            <person name="Studholme D.J."/>
            <person name="Sarris P.F."/>
        </authorList>
    </citation>
    <scope>NUCLEOTIDE SEQUENCE</scope>
    <source>
        <strain evidence="4">PFS-001/15</strain>
        <strain evidence="3">PFS-102/07</strain>
        <tissue evidence="3">Leaf</tissue>
    </source>
</reference>
<comment type="caution">
    <text evidence="3">The sequence shown here is derived from an EMBL/GenBank/DDBJ whole genome shotgun (WGS) entry which is preliminary data.</text>
</comment>
<dbReference type="EMBL" id="QGKY02001250">
    <property type="protein sequence ID" value="KAF2564846.1"/>
    <property type="molecule type" value="Genomic_DNA"/>
</dbReference>
<dbReference type="InterPro" id="IPR002156">
    <property type="entry name" value="RNaseH_domain"/>
</dbReference>
<evidence type="ECO:0008006" key="5">
    <source>
        <dbReference type="Google" id="ProtNLM"/>
    </source>
</evidence>
<proteinExistence type="predicted"/>
<sequence>MKNRAALGNETDSSLELEWTKKVWGSPCLPKIKLFMWKLVQGALALGANLEKRGCGPVLCPRCGEKETVEHLILHCRFVREVWMEAPFLRMVAFDQFTSLKEALAAGIKLHCIPPSRVTSPVFLWICWSLWTARNKIIFENKALTPSEVIHTAIRSAREWNLAQPMLTSTTTSTDSYTRSAVPAHIRSHDCVSIFTDAAWRPTDGVTGCGWILKDPILNSTQHGSRCFDYTPSALVGEGLAVRLAFSHALSSGFSKVCVFSDCQVLIRALSSKSPPVELYGIARDIDILSSLFESFSLSFISISLNSEADLLAKAAICNVAFST</sequence>
<protein>
    <recommendedName>
        <fullName evidence="5">RNase H type-1 domain-containing protein</fullName>
    </recommendedName>
</protein>
<dbReference type="InterPro" id="IPR052929">
    <property type="entry name" value="RNase_H-like_EbsB-rel"/>
</dbReference>
<gene>
    <name evidence="4" type="ORF">F2Q68_00007403</name>
    <name evidence="3" type="ORF">F2Q70_00014394</name>
</gene>